<reference evidence="1" key="1">
    <citation type="journal article" date="2014" name="Int. J. Syst. Evol. Microbiol.">
        <title>Complete genome sequence of Corynebacterium casei LMG S-19264T (=DSM 44701T), isolated from a smear-ripened cheese.</title>
        <authorList>
            <consortium name="US DOE Joint Genome Institute (JGI-PGF)"/>
            <person name="Walter F."/>
            <person name="Albersmeier A."/>
            <person name="Kalinowski J."/>
            <person name="Ruckert C."/>
        </authorList>
    </citation>
    <scope>NUCLEOTIDE SEQUENCE</scope>
    <source>
        <strain evidence="1">CGMCC 4.7110</strain>
    </source>
</reference>
<dbReference type="PANTHER" id="PTHR32089:SF112">
    <property type="entry name" value="LYSOZYME-LIKE PROTEIN-RELATED"/>
    <property type="match status" value="1"/>
</dbReference>
<comment type="caution">
    <text evidence="1">The sequence shown here is derived from an EMBL/GenBank/DDBJ whole genome shotgun (WGS) entry which is preliminary data.</text>
</comment>
<dbReference type="PANTHER" id="PTHR32089">
    <property type="entry name" value="METHYL-ACCEPTING CHEMOTAXIS PROTEIN MCPB"/>
    <property type="match status" value="1"/>
</dbReference>
<gene>
    <name evidence="1" type="ORF">GCM10011578_087660</name>
</gene>
<dbReference type="SUPFAM" id="SSF58104">
    <property type="entry name" value="Methyl-accepting chemotaxis protein (MCP) signaling domain"/>
    <property type="match status" value="1"/>
</dbReference>
<sequence>MANEVKELAGETAKATEETGRRIEAIQGDTTNAVEVIGQISAVIGRINDITGTIASAVEEKTATTDEIARSVTAAATGANGMGADVTQFAGATDQTQQGALGTIPDRLMSTFRY</sequence>
<organism evidence="1 2">
    <name type="scientific">Streptomyces fuscichromogenes</name>
    <dbReference type="NCBI Taxonomy" id="1324013"/>
    <lineage>
        <taxon>Bacteria</taxon>
        <taxon>Bacillati</taxon>
        <taxon>Actinomycetota</taxon>
        <taxon>Actinomycetes</taxon>
        <taxon>Kitasatosporales</taxon>
        <taxon>Streptomycetaceae</taxon>
        <taxon>Streptomyces</taxon>
    </lineage>
</organism>
<evidence type="ECO:0008006" key="3">
    <source>
        <dbReference type="Google" id="ProtNLM"/>
    </source>
</evidence>
<dbReference type="Proteomes" id="UP000653411">
    <property type="component" value="Unassembled WGS sequence"/>
</dbReference>
<keyword evidence="2" id="KW-1185">Reference proteome</keyword>
<evidence type="ECO:0000313" key="1">
    <source>
        <dbReference type="EMBL" id="GGN40329.1"/>
    </source>
</evidence>
<reference evidence="1" key="2">
    <citation type="submission" date="2020-09" db="EMBL/GenBank/DDBJ databases">
        <authorList>
            <person name="Sun Q."/>
            <person name="Zhou Y."/>
        </authorList>
    </citation>
    <scope>NUCLEOTIDE SEQUENCE</scope>
    <source>
        <strain evidence="1">CGMCC 4.7110</strain>
    </source>
</reference>
<protein>
    <recommendedName>
        <fullName evidence="3">Methyl-accepting chemotaxis protein</fullName>
    </recommendedName>
</protein>
<proteinExistence type="predicted"/>
<accession>A0A917XMF2</accession>
<dbReference type="EMBL" id="BMML01000032">
    <property type="protein sequence ID" value="GGN40329.1"/>
    <property type="molecule type" value="Genomic_DNA"/>
</dbReference>
<dbReference type="AlphaFoldDB" id="A0A917XMF2"/>
<evidence type="ECO:0000313" key="2">
    <source>
        <dbReference type="Proteomes" id="UP000653411"/>
    </source>
</evidence>
<name>A0A917XMF2_9ACTN</name>
<dbReference type="Gene3D" id="1.10.287.950">
    <property type="entry name" value="Methyl-accepting chemotaxis protein"/>
    <property type="match status" value="1"/>
</dbReference>